<keyword evidence="1" id="KW-0812">Transmembrane</keyword>
<reference evidence="3 4" key="1">
    <citation type="submission" date="2023-03" db="EMBL/GenBank/DDBJ databases">
        <title>High-quality genome of Scylla paramamosain provides insights in environmental adaptation.</title>
        <authorList>
            <person name="Zhang L."/>
        </authorList>
    </citation>
    <scope>NUCLEOTIDE SEQUENCE [LARGE SCALE GENOMIC DNA]</scope>
    <source>
        <strain evidence="3">LZ_2023a</strain>
        <tissue evidence="3">Muscle</tissue>
    </source>
</reference>
<keyword evidence="1" id="KW-1133">Transmembrane helix</keyword>
<dbReference type="InterPro" id="IPR054291">
    <property type="entry name" value="DUF7027"/>
</dbReference>
<feature type="transmembrane region" description="Helical" evidence="1">
    <location>
        <begin position="73"/>
        <end position="93"/>
    </location>
</feature>
<dbReference type="Pfam" id="PF22954">
    <property type="entry name" value="DUF7027"/>
    <property type="match status" value="1"/>
</dbReference>
<comment type="caution">
    <text evidence="3">The sequence shown here is derived from an EMBL/GenBank/DDBJ whole genome shotgun (WGS) entry which is preliminary data.</text>
</comment>
<name>A0AAW0V6E0_SCYPA</name>
<keyword evidence="1" id="KW-0472">Membrane</keyword>
<evidence type="ECO:0000313" key="3">
    <source>
        <dbReference type="EMBL" id="KAK8407073.1"/>
    </source>
</evidence>
<protein>
    <recommendedName>
        <fullName evidence="2">DUF7027 domain-containing protein</fullName>
    </recommendedName>
</protein>
<feature type="transmembrane region" description="Helical" evidence="1">
    <location>
        <begin position="105"/>
        <end position="128"/>
    </location>
</feature>
<dbReference type="AlphaFoldDB" id="A0AAW0V6E0"/>
<dbReference type="PANTHER" id="PTHR36694">
    <property type="entry name" value="PASIFLORA 1, ISOFORM A-RELATED"/>
    <property type="match status" value="1"/>
</dbReference>
<proteinExistence type="predicted"/>
<gene>
    <name evidence="3" type="ORF">O3P69_002004</name>
</gene>
<dbReference type="Proteomes" id="UP001487740">
    <property type="component" value="Unassembled WGS sequence"/>
</dbReference>
<evidence type="ECO:0000256" key="1">
    <source>
        <dbReference type="SAM" id="Phobius"/>
    </source>
</evidence>
<feature type="transmembrane region" description="Helical" evidence="1">
    <location>
        <begin position="134"/>
        <end position="161"/>
    </location>
</feature>
<dbReference type="PANTHER" id="PTHR36694:SF11">
    <property type="entry name" value="LP21121P-RELATED"/>
    <property type="match status" value="1"/>
</dbReference>
<dbReference type="EMBL" id="JARAKH010000001">
    <property type="protein sequence ID" value="KAK8407073.1"/>
    <property type="molecule type" value="Genomic_DNA"/>
</dbReference>
<feature type="transmembrane region" description="Helical" evidence="1">
    <location>
        <begin position="18"/>
        <end position="39"/>
    </location>
</feature>
<sequence length="217" mass="24104">MWEPTKCCCCCDVRSGSIVIGVFILVSGFFVLLAGAQILAGGKSDGPISCWNWYEDVSECENKFWKVGKTSSITSIVVACCYIKISSFLLYGIHKKKTAFFIPMMVAHVIKITFMILGSVVLIILMIYEGVPSAAIFPITVGIGLAIFLKTYCLLVIRAYYYQLKREKGLIHTALIESHTESPPYPVSECPPYPDSEGLPYPCSDVRLYPGQKEFPK</sequence>
<accession>A0AAW0V6E0</accession>
<feature type="domain" description="DUF7027" evidence="2">
    <location>
        <begin position="71"/>
        <end position="125"/>
    </location>
</feature>
<evidence type="ECO:0000259" key="2">
    <source>
        <dbReference type="Pfam" id="PF22954"/>
    </source>
</evidence>
<evidence type="ECO:0000313" key="4">
    <source>
        <dbReference type="Proteomes" id="UP001487740"/>
    </source>
</evidence>
<keyword evidence="4" id="KW-1185">Reference proteome</keyword>
<organism evidence="3 4">
    <name type="scientific">Scylla paramamosain</name>
    <name type="common">Mud crab</name>
    <dbReference type="NCBI Taxonomy" id="85552"/>
    <lineage>
        <taxon>Eukaryota</taxon>
        <taxon>Metazoa</taxon>
        <taxon>Ecdysozoa</taxon>
        <taxon>Arthropoda</taxon>
        <taxon>Crustacea</taxon>
        <taxon>Multicrustacea</taxon>
        <taxon>Malacostraca</taxon>
        <taxon>Eumalacostraca</taxon>
        <taxon>Eucarida</taxon>
        <taxon>Decapoda</taxon>
        <taxon>Pleocyemata</taxon>
        <taxon>Brachyura</taxon>
        <taxon>Eubrachyura</taxon>
        <taxon>Portunoidea</taxon>
        <taxon>Portunidae</taxon>
        <taxon>Portuninae</taxon>
        <taxon>Scylla</taxon>
    </lineage>
</organism>